<sequence length="101" mass="11497">MAHEEKKRVPWKTNFGILQLDATSVEHGKNQSETKQLYLFRSRQEGQRAWLWPVALKNFCFILEDSAMSKDPHPSGNPTSTQGNLIVRISTLLVLSNSLET</sequence>
<comment type="caution">
    <text evidence="1">The sequence shown here is derived from an EMBL/GenBank/DDBJ whole genome shotgun (WGS) entry which is preliminary data.</text>
</comment>
<keyword evidence="2" id="KW-1185">Reference proteome</keyword>
<accession>A0ABQ9A817</accession>
<evidence type="ECO:0000313" key="2">
    <source>
        <dbReference type="Proteomes" id="UP001141253"/>
    </source>
</evidence>
<evidence type="ECO:0000313" key="1">
    <source>
        <dbReference type="EMBL" id="KAJ6328618.1"/>
    </source>
</evidence>
<reference evidence="1" key="2">
    <citation type="journal article" date="2023" name="Int. J. Mol. Sci.">
        <title>De Novo Assembly and Annotation of 11 Diverse Shrub Willow (Salix) Genomes Reveals Novel Gene Organization in Sex-Linked Regions.</title>
        <authorList>
            <person name="Hyden B."/>
            <person name="Feng K."/>
            <person name="Yates T.B."/>
            <person name="Jawdy S."/>
            <person name="Cereghino C."/>
            <person name="Smart L.B."/>
            <person name="Muchero W."/>
        </authorList>
    </citation>
    <scope>NUCLEOTIDE SEQUENCE</scope>
    <source>
        <tissue evidence="1">Shoot tip</tissue>
    </source>
</reference>
<gene>
    <name evidence="1" type="ORF">OIU77_010332</name>
</gene>
<dbReference type="EMBL" id="JAPFFI010000022">
    <property type="protein sequence ID" value="KAJ6328618.1"/>
    <property type="molecule type" value="Genomic_DNA"/>
</dbReference>
<reference evidence="1" key="1">
    <citation type="submission" date="2022-10" db="EMBL/GenBank/DDBJ databases">
        <authorList>
            <person name="Hyden B.L."/>
            <person name="Feng K."/>
            <person name="Yates T."/>
            <person name="Jawdy S."/>
            <person name="Smart L.B."/>
            <person name="Muchero W."/>
        </authorList>
    </citation>
    <scope>NUCLEOTIDE SEQUENCE</scope>
    <source>
        <tissue evidence="1">Shoot tip</tissue>
    </source>
</reference>
<proteinExistence type="predicted"/>
<organism evidence="1 2">
    <name type="scientific">Salix suchowensis</name>
    <dbReference type="NCBI Taxonomy" id="1278906"/>
    <lineage>
        <taxon>Eukaryota</taxon>
        <taxon>Viridiplantae</taxon>
        <taxon>Streptophyta</taxon>
        <taxon>Embryophyta</taxon>
        <taxon>Tracheophyta</taxon>
        <taxon>Spermatophyta</taxon>
        <taxon>Magnoliopsida</taxon>
        <taxon>eudicotyledons</taxon>
        <taxon>Gunneridae</taxon>
        <taxon>Pentapetalae</taxon>
        <taxon>rosids</taxon>
        <taxon>fabids</taxon>
        <taxon>Malpighiales</taxon>
        <taxon>Salicaceae</taxon>
        <taxon>Saliceae</taxon>
        <taxon>Salix</taxon>
    </lineage>
</organism>
<dbReference type="Proteomes" id="UP001141253">
    <property type="component" value="Chromosome 14"/>
</dbReference>
<protein>
    <submittedName>
        <fullName evidence="1">Uncharacterized protein</fullName>
    </submittedName>
</protein>
<name>A0ABQ9A817_9ROSI</name>